<dbReference type="Gene3D" id="3.20.80.10">
    <property type="entry name" value="Regulatory factor, effector binding domain"/>
    <property type="match status" value="1"/>
</dbReference>
<evidence type="ECO:0000313" key="3">
    <source>
        <dbReference type="Proteomes" id="UP000095743"/>
    </source>
</evidence>
<dbReference type="Pfam" id="PF14526">
    <property type="entry name" value="Cass2"/>
    <property type="match status" value="1"/>
</dbReference>
<keyword evidence="3" id="KW-1185">Reference proteome</keyword>
<sequence>MEILGNIDFVELPASRIVGIEVVNGGGDNPVPALWEQIFSQNKLNVLHSEQALLDLFIGWMGEYNPENGTFTYIAGYLMPSGNKVPDGFSYRDIPVCQIGLGTINGSFANGEVFAHSHEMTIEGIRKAGYEPDYSYGWSAEAYPKDLSFEAIEGTINYICPCKKSI</sequence>
<proteinExistence type="predicted"/>
<gene>
    <name evidence="2" type="ORF">Gferi_23795</name>
</gene>
<evidence type="ECO:0000313" key="2">
    <source>
        <dbReference type="EMBL" id="AOT72302.1"/>
    </source>
</evidence>
<evidence type="ECO:0000259" key="1">
    <source>
        <dbReference type="Pfam" id="PF14526"/>
    </source>
</evidence>
<protein>
    <recommendedName>
        <fullName evidence="1">Integron-associated effector binding protein domain-containing protein</fullName>
    </recommendedName>
</protein>
<dbReference type="InterPro" id="IPR029441">
    <property type="entry name" value="Cass2"/>
</dbReference>
<dbReference type="STRING" id="1424294.Gferi_23795"/>
<accession>A0A1D8GN65</accession>
<name>A0A1D8GN65_9FIRM</name>
<dbReference type="RefSeq" id="WP_069980611.1">
    <property type="nucleotide sequence ID" value="NZ_CP017269.1"/>
</dbReference>
<organism evidence="2 3">
    <name type="scientific">Geosporobacter ferrireducens</name>
    <dbReference type="NCBI Taxonomy" id="1424294"/>
    <lineage>
        <taxon>Bacteria</taxon>
        <taxon>Bacillati</taxon>
        <taxon>Bacillota</taxon>
        <taxon>Clostridia</taxon>
        <taxon>Peptostreptococcales</taxon>
        <taxon>Thermotaleaceae</taxon>
        <taxon>Geosporobacter</taxon>
    </lineage>
</organism>
<dbReference type="SUPFAM" id="SSF55136">
    <property type="entry name" value="Probable bacterial effector-binding domain"/>
    <property type="match status" value="1"/>
</dbReference>
<dbReference type="InterPro" id="IPR011256">
    <property type="entry name" value="Reg_factor_effector_dom_sf"/>
</dbReference>
<dbReference type="Proteomes" id="UP000095743">
    <property type="component" value="Chromosome"/>
</dbReference>
<dbReference type="AlphaFoldDB" id="A0A1D8GN65"/>
<dbReference type="KEGG" id="gfe:Gferi_23795"/>
<reference evidence="2 3" key="1">
    <citation type="submission" date="2016-09" db="EMBL/GenBank/DDBJ databases">
        <title>Genomic analysis reveals versatility of anaerobic energy metabolism of Geosporobacter ferrireducens IRF9 of phylum Firmicutes.</title>
        <authorList>
            <person name="Kim S.-J."/>
        </authorList>
    </citation>
    <scope>NUCLEOTIDE SEQUENCE [LARGE SCALE GENOMIC DNA]</scope>
    <source>
        <strain evidence="2 3">IRF9</strain>
    </source>
</reference>
<feature type="domain" description="Integron-associated effector binding protein" evidence="1">
    <location>
        <begin position="10"/>
        <end position="112"/>
    </location>
</feature>
<dbReference type="EMBL" id="CP017269">
    <property type="protein sequence ID" value="AOT72302.1"/>
    <property type="molecule type" value="Genomic_DNA"/>
</dbReference>